<evidence type="ECO:0000313" key="3">
    <source>
        <dbReference type="Proteomes" id="UP000706333"/>
    </source>
</evidence>
<protein>
    <recommendedName>
        <fullName evidence="1">Peptidoglycan binding-like domain-containing protein</fullName>
    </recommendedName>
</protein>
<dbReference type="Gene3D" id="1.10.101.10">
    <property type="entry name" value="PGBD-like superfamily/PGBD"/>
    <property type="match status" value="1"/>
</dbReference>
<gene>
    <name evidence="2" type="ORF">CCR87_03360</name>
</gene>
<dbReference type="InterPro" id="IPR002477">
    <property type="entry name" value="Peptidoglycan-bd-like"/>
</dbReference>
<proteinExistence type="predicted"/>
<dbReference type="EMBL" id="NHSD01000125">
    <property type="protein sequence ID" value="MBK5926401.1"/>
    <property type="molecule type" value="Genomic_DNA"/>
</dbReference>
<dbReference type="Proteomes" id="UP000706333">
    <property type="component" value="Unassembled WGS sequence"/>
</dbReference>
<dbReference type="AlphaFoldDB" id="A0A934WI26"/>
<feature type="non-terminal residue" evidence="2">
    <location>
        <position position="1"/>
    </location>
</feature>
<evidence type="ECO:0000259" key="1">
    <source>
        <dbReference type="Pfam" id="PF01471"/>
    </source>
</evidence>
<keyword evidence="3" id="KW-1185">Reference proteome</keyword>
<dbReference type="InterPro" id="IPR036365">
    <property type="entry name" value="PGBD-like_sf"/>
</dbReference>
<comment type="caution">
    <text evidence="2">The sequence shown here is derived from an EMBL/GenBank/DDBJ whole genome shotgun (WGS) entry which is preliminary data.</text>
</comment>
<reference evidence="2" key="1">
    <citation type="submission" date="2017-05" db="EMBL/GenBank/DDBJ databases">
        <authorList>
            <person name="Imhoff J.F."/>
            <person name="Rahn T."/>
            <person name="Kuenzel S."/>
            <person name="Neulinger S.C."/>
        </authorList>
    </citation>
    <scope>NUCLEOTIDE SEQUENCE</scope>
    <source>
        <strain evidence="2">LMG 28126</strain>
    </source>
</reference>
<evidence type="ECO:0000313" key="2">
    <source>
        <dbReference type="EMBL" id="MBK5926401.1"/>
    </source>
</evidence>
<dbReference type="Pfam" id="PF13365">
    <property type="entry name" value="Trypsin_2"/>
    <property type="match status" value="1"/>
</dbReference>
<dbReference type="InterPro" id="IPR009003">
    <property type="entry name" value="Peptidase_S1_PA"/>
</dbReference>
<reference evidence="2" key="2">
    <citation type="journal article" date="2020" name="Microorganisms">
        <title>Osmotic Adaptation and Compatible Solute Biosynthesis of Phototrophic Bacteria as Revealed from Genome Analyses.</title>
        <authorList>
            <person name="Imhoff J.F."/>
            <person name="Rahn T."/>
            <person name="Kunzel S."/>
            <person name="Keller A."/>
            <person name="Neulinger S.C."/>
        </authorList>
    </citation>
    <scope>NUCLEOTIDE SEQUENCE</scope>
    <source>
        <strain evidence="2">LMG 28126</strain>
    </source>
</reference>
<dbReference type="RefSeq" id="WP_201156167.1">
    <property type="nucleotide sequence ID" value="NZ_NHSD01000125.1"/>
</dbReference>
<organism evidence="2 3">
    <name type="scientific">Rhodobaculum claviforme</name>
    <dbReference type="NCBI Taxonomy" id="1549854"/>
    <lineage>
        <taxon>Bacteria</taxon>
        <taxon>Pseudomonadati</taxon>
        <taxon>Pseudomonadota</taxon>
        <taxon>Alphaproteobacteria</taxon>
        <taxon>Rhodobacterales</taxon>
        <taxon>Paracoccaceae</taxon>
        <taxon>Rhodobaculum</taxon>
    </lineage>
</organism>
<name>A0A934WI26_9RHOB</name>
<accession>A0A934WI26</accession>
<dbReference type="Pfam" id="PF01471">
    <property type="entry name" value="PG_binding_1"/>
    <property type="match status" value="1"/>
</dbReference>
<feature type="domain" description="Peptidoglycan binding-like" evidence="1">
    <location>
        <begin position="18"/>
        <end position="70"/>
    </location>
</feature>
<dbReference type="Gene3D" id="2.40.10.120">
    <property type="match status" value="1"/>
</dbReference>
<dbReference type="SUPFAM" id="SSF50494">
    <property type="entry name" value="Trypsin-like serine proteases"/>
    <property type="match status" value="1"/>
</dbReference>
<dbReference type="InterPro" id="IPR036366">
    <property type="entry name" value="PGBDSf"/>
</dbReference>
<sequence length="438" mass="45547">ETPAEARRAEAALDADTRADVQRALAWFGHYDLAVDGAFGPGTRRAMADWQATRGVSPNGVLDSAQRAALLSAWREARAAFGFASWRSDTAGIEITLPLGLVVEDAVTPPFLRFAPRAEGGPEVFLISLAGTRATLAAVPDLIPMMAAVPPTAARSLDADAFTLTGADGARRVYAHATHRDGRIKGFLALWSEDQDMGRAIEVMRDSLRDLGGALPDAPVPLGAALDGLEVRRPIRSASGVFVDAAGRVLTSTDVVEGCAALRIDQHHAARLVLADAALGVALLAPERPLAPAGHARFAPRPPEIASEVVLAGYALPEMTAPVLTLGRVAALEGLSGEADLRRLSLAAEPGEVGGPVFDRSGAVLGLLLAPRAPEGRILPDTVAFVAGSDAILRTLGDADVHADAANVHDGADGTGVLDLPALTRHARALTVQVACWD</sequence>
<dbReference type="SUPFAM" id="SSF47090">
    <property type="entry name" value="PGBD-like"/>
    <property type="match status" value="1"/>
</dbReference>